<dbReference type="InterPro" id="IPR001138">
    <property type="entry name" value="Zn2Cys6_DnaBD"/>
</dbReference>
<proteinExistence type="predicted"/>
<evidence type="ECO:0000256" key="1">
    <source>
        <dbReference type="ARBA" id="ARBA00023015"/>
    </source>
</evidence>
<dbReference type="InterPro" id="IPR036864">
    <property type="entry name" value="Zn2-C6_fun-type_DNA-bd_sf"/>
</dbReference>
<dbReference type="Pfam" id="PF00172">
    <property type="entry name" value="Zn_clus"/>
    <property type="match status" value="1"/>
</dbReference>
<evidence type="ECO:0000256" key="5">
    <source>
        <dbReference type="SAM" id="MobiDB-lite"/>
    </source>
</evidence>
<dbReference type="Pfam" id="PF11951">
    <property type="entry name" value="Fungal_trans_2"/>
    <property type="match status" value="1"/>
</dbReference>
<dbReference type="GO" id="GO:0001228">
    <property type="term" value="F:DNA-binding transcription activator activity, RNA polymerase II-specific"/>
    <property type="evidence" value="ECO:0007669"/>
    <property type="project" value="TreeGrafter"/>
</dbReference>
<keyword evidence="1" id="KW-0805">Transcription regulation</keyword>
<sequence length="419" mass="47438">MIVMSTIPQGRRSHRKSRTGCLQCKRRKVKCDETQPDCRNCNRHGVVCSFARPSTVLSTSQVDLAESPRSISGPESAESVMASNTAQNPSSLPSRPSLPSLPMVNPFSSTLAVFDLELLHHYTTSTCYTLSRSPAVQTIWRDEAPRIGFEMPPVLHTILALSALHLGHSDEYRRERCLAHAQMHHSIAVKEMVPLVSSLAQENGEALFMFTSLTCMFSCAKPTKEGDFLVLFEQGTLSEWARLFRGTQTVIQSGGESLRNGRLAPIFLNGSYLAAAHRAPQALEHGRPHIWELQEMMQRECPPHLPARKIYQNTLDELARTLGVALKPGATWRLETADVFRWLLDVSDDYLDLLRQEAPIALIIFGYWCACVRQIEWMWWMEGLSQRLMTQLLSVLDPKYREWLWWPQEIINGTHVTSP</sequence>
<reference evidence="7" key="2">
    <citation type="submission" date="2023-01" db="EMBL/GenBank/DDBJ databases">
        <authorList>
            <person name="Petersen C."/>
        </authorList>
    </citation>
    <scope>NUCLEOTIDE SEQUENCE</scope>
    <source>
        <strain evidence="7">IBT 15450</strain>
    </source>
</reference>
<dbReference type="PANTHER" id="PTHR47784:SF5">
    <property type="entry name" value="STEROL UPTAKE CONTROL PROTEIN 2"/>
    <property type="match status" value="1"/>
</dbReference>
<feature type="domain" description="Zn(2)-C6 fungal-type" evidence="6">
    <location>
        <begin position="20"/>
        <end position="50"/>
    </location>
</feature>
<dbReference type="InterPro" id="IPR053157">
    <property type="entry name" value="Sterol_Uptake_Regulator"/>
</dbReference>
<keyword evidence="4" id="KW-0539">Nucleus</keyword>
<dbReference type="PROSITE" id="PS00463">
    <property type="entry name" value="ZN2_CY6_FUNGAL_1"/>
    <property type="match status" value="1"/>
</dbReference>
<evidence type="ECO:0000313" key="7">
    <source>
        <dbReference type="EMBL" id="KAJ6052768.1"/>
    </source>
</evidence>
<dbReference type="EMBL" id="JAQJZL010000002">
    <property type="protein sequence ID" value="KAJ6052768.1"/>
    <property type="molecule type" value="Genomic_DNA"/>
</dbReference>
<dbReference type="AlphaFoldDB" id="A0AAD6NDK6"/>
<dbReference type="GO" id="GO:0003677">
    <property type="term" value="F:DNA binding"/>
    <property type="evidence" value="ECO:0007669"/>
    <property type="project" value="UniProtKB-KW"/>
</dbReference>
<protein>
    <recommendedName>
        <fullName evidence="6">Zn(2)-C6 fungal-type domain-containing protein</fullName>
    </recommendedName>
</protein>
<dbReference type="PROSITE" id="PS50048">
    <property type="entry name" value="ZN2_CY6_FUNGAL_2"/>
    <property type="match status" value="1"/>
</dbReference>
<evidence type="ECO:0000256" key="4">
    <source>
        <dbReference type="ARBA" id="ARBA00023242"/>
    </source>
</evidence>
<accession>A0AAD6NDK6</accession>
<keyword evidence="2" id="KW-0238">DNA-binding</keyword>
<dbReference type="SMART" id="SM00066">
    <property type="entry name" value="GAL4"/>
    <property type="match status" value="1"/>
</dbReference>
<keyword evidence="8" id="KW-1185">Reference proteome</keyword>
<dbReference type="PANTHER" id="PTHR47784">
    <property type="entry name" value="STEROL UPTAKE CONTROL PROTEIN 2"/>
    <property type="match status" value="1"/>
</dbReference>
<feature type="region of interest" description="Disordered" evidence="5">
    <location>
        <begin position="59"/>
        <end position="97"/>
    </location>
</feature>
<reference evidence="7" key="1">
    <citation type="journal article" date="2023" name="IMA Fungus">
        <title>Comparative genomic study of the Penicillium genus elucidates a diverse pangenome and 15 lateral gene transfer events.</title>
        <authorList>
            <person name="Petersen C."/>
            <person name="Sorensen T."/>
            <person name="Nielsen M.R."/>
            <person name="Sondergaard T.E."/>
            <person name="Sorensen J.L."/>
            <person name="Fitzpatrick D.A."/>
            <person name="Frisvad J.C."/>
            <person name="Nielsen K.L."/>
        </authorList>
    </citation>
    <scope>NUCLEOTIDE SEQUENCE</scope>
    <source>
        <strain evidence="7">IBT 15450</strain>
    </source>
</reference>
<dbReference type="Proteomes" id="UP001219568">
    <property type="component" value="Unassembled WGS sequence"/>
</dbReference>
<evidence type="ECO:0000313" key="8">
    <source>
        <dbReference type="Proteomes" id="UP001219568"/>
    </source>
</evidence>
<organism evidence="7 8">
    <name type="scientific">Penicillium canescens</name>
    <dbReference type="NCBI Taxonomy" id="5083"/>
    <lineage>
        <taxon>Eukaryota</taxon>
        <taxon>Fungi</taxon>
        <taxon>Dikarya</taxon>
        <taxon>Ascomycota</taxon>
        <taxon>Pezizomycotina</taxon>
        <taxon>Eurotiomycetes</taxon>
        <taxon>Eurotiomycetidae</taxon>
        <taxon>Eurotiales</taxon>
        <taxon>Aspergillaceae</taxon>
        <taxon>Penicillium</taxon>
    </lineage>
</organism>
<evidence type="ECO:0000259" key="6">
    <source>
        <dbReference type="PROSITE" id="PS50048"/>
    </source>
</evidence>
<gene>
    <name evidence="7" type="ORF">N7460_003302</name>
</gene>
<dbReference type="Gene3D" id="4.10.240.10">
    <property type="entry name" value="Zn(2)-C6 fungal-type DNA-binding domain"/>
    <property type="match status" value="1"/>
</dbReference>
<dbReference type="SUPFAM" id="SSF57701">
    <property type="entry name" value="Zn2/Cys6 DNA-binding domain"/>
    <property type="match status" value="1"/>
</dbReference>
<comment type="caution">
    <text evidence="7">The sequence shown here is derived from an EMBL/GenBank/DDBJ whole genome shotgun (WGS) entry which is preliminary data.</text>
</comment>
<dbReference type="CDD" id="cd00067">
    <property type="entry name" value="GAL4"/>
    <property type="match status" value="1"/>
</dbReference>
<evidence type="ECO:0000256" key="2">
    <source>
        <dbReference type="ARBA" id="ARBA00023125"/>
    </source>
</evidence>
<dbReference type="GO" id="GO:0008270">
    <property type="term" value="F:zinc ion binding"/>
    <property type="evidence" value="ECO:0007669"/>
    <property type="project" value="InterPro"/>
</dbReference>
<keyword evidence="3" id="KW-0804">Transcription</keyword>
<evidence type="ECO:0000256" key="3">
    <source>
        <dbReference type="ARBA" id="ARBA00023163"/>
    </source>
</evidence>
<dbReference type="InterPro" id="IPR021858">
    <property type="entry name" value="Fun_TF"/>
</dbReference>
<name>A0AAD6NDK6_PENCN</name>